<sequence length="52" mass="5408">MCWTGDVALPSVQSCGLIPGTAERSVNVRPGQDSSKVKAYLDCTVSGDHSLA</sequence>
<proteinExistence type="predicted"/>
<name>A0AAW0I2X4_MYOGA</name>
<keyword evidence="2" id="KW-1185">Reference proteome</keyword>
<evidence type="ECO:0000313" key="2">
    <source>
        <dbReference type="Proteomes" id="UP001488838"/>
    </source>
</evidence>
<dbReference type="AlphaFoldDB" id="A0AAW0I2X4"/>
<dbReference type="Proteomes" id="UP001488838">
    <property type="component" value="Unassembled WGS sequence"/>
</dbReference>
<gene>
    <name evidence="1" type="ORF">U0070_003174</name>
</gene>
<accession>A0AAW0I2X4</accession>
<organism evidence="1 2">
    <name type="scientific">Myodes glareolus</name>
    <name type="common">Bank vole</name>
    <name type="synonym">Clethrionomys glareolus</name>
    <dbReference type="NCBI Taxonomy" id="447135"/>
    <lineage>
        <taxon>Eukaryota</taxon>
        <taxon>Metazoa</taxon>
        <taxon>Chordata</taxon>
        <taxon>Craniata</taxon>
        <taxon>Vertebrata</taxon>
        <taxon>Euteleostomi</taxon>
        <taxon>Mammalia</taxon>
        <taxon>Eutheria</taxon>
        <taxon>Euarchontoglires</taxon>
        <taxon>Glires</taxon>
        <taxon>Rodentia</taxon>
        <taxon>Myomorpha</taxon>
        <taxon>Muroidea</taxon>
        <taxon>Cricetidae</taxon>
        <taxon>Arvicolinae</taxon>
        <taxon>Myodes</taxon>
    </lineage>
</organism>
<comment type="caution">
    <text evidence="1">The sequence shown here is derived from an EMBL/GenBank/DDBJ whole genome shotgun (WGS) entry which is preliminary data.</text>
</comment>
<reference evidence="1 2" key="1">
    <citation type="journal article" date="2023" name="bioRxiv">
        <title>Conserved and derived expression patterns and positive selection on dental genes reveal complex evolutionary context of ever-growing rodent molars.</title>
        <authorList>
            <person name="Calamari Z.T."/>
            <person name="Song A."/>
            <person name="Cohen E."/>
            <person name="Akter M."/>
            <person name="Roy R.D."/>
            <person name="Hallikas O."/>
            <person name="Christensen M.M."/>
            <person name="Li P."/>
            <person name="Marangoni P."/>
            <person name="Jernvall J."/>
            <person name="Klein O.D."/>
        </authorList>
    </citation>
    <scope>NUCLEOTIDE SEQUENCE [LARGE SCALE GENOMIC DNA]</scope>
    <source>
        <strain evidence="1">V071</strain>
    </source>
</reference>
<evidence type="ECO:0000313" key="1">
    <source>
        <dbReference type="EMBL" id="KAK7808537.1"/>
    </source>
</evidence>
<dbReference type="EMBL" id="JBBHLL010000237">
    <property type="protein sequence ID" value="KAK7808537.1"/>
    <property type="molecule type" value="Genomic_DNA"/>
</dbReference>
<protein>
    <submittedName>
        <fullName evidence="1">Uncharacterized protein</fullName>
    </submittedName>
</protein>